<reference evidence="8 9" key="1">
    <citation type="submission" date="2020-01" db="EMBL/GenBank/DDBJ databases">
        <title>Genomes assembled from Gulf of Kutch pelagic sediment metagenomes.</title>
        <authorList>
            <person name="Chandrashekar M."/>
            <person name="Mahajan M.S."/>
            <person name="Dave K.J."/>
            <person name="Vatsa P."/>
            <person name="Nathani N.M."/>
        </authorList>
    </citation>
    <scope>NUCLEOTIDE SEQUENCE [LARGE SCALE GENOMIC DNA]</scope>
    <source>
        <strain evidence="8">KS3-K002</strain>
    </source>
</reference>
<feature type="domain" description="PABS" evidence="7">
    <location>
        <begin position="17"/>
        <end position="251"/>
    </location>
</feature>
<comment type="pathway">
    <text evidence="5">Amine and polyamine biosynthesis; spermidine biosynthesis; spermidine from putrescine: step 1/1.</text>
</comment>
<dbReference type="EC" id="2.5.1.16" evidence="5"/>
<feature type="active site" description="Proton acceptor" evidence="5 6">
    <location>
        <position position="173"/>
    </location>
</feature>
<dbReference type="EMBL" id="JAACAK010000120">
    <property type="protein sequence ID" value="NIR76308.1"/>
    <property type="molecule type" value="Genomic_DNA"/>
</dbReference>
<comment type="function">
    <text evidence="5">Catalyzes the irreversible transfer of a propylamine group from the amino donor S-adenosylmethioninamine (decarboxy-AdoMet) to putrescine (1,4-diaminobutane) to yield spermidine.</text>
</comment>
<comment type="caution">
    <text evidence="8">The sequence shown here is derived from an EMBL/GenBank/DDBJ whole genome shotgun (WGS) entry which is preliminary data.</text>
</comment>
<dbReference type="CDD" id="cd02440">
    <property type="entry name" value="AdoMet_MTases"/>
    <property type="match status" value="1"/>
</dbReference>
<dbReference type="GO" id="GO:0004766">
    <property type="term" value="F:spermidine synthase activity"/>
    <property type="evidence" value="ECO:0007669"/>
    <property type="project" value="UniProtKB-UniRule"/>
</dbReference>
<dbReference type="GO" id="GO:0010487">
    <property type="term" value="F:thermospermine synthase activity"/>
    <property type="evidence" value="ECO:0007669"/>
    <property type="project" value="UniProtKB-ARBA"/>
</dbReference>
<feature type="binding site" evidence="5">
    <location>
        <position position="76"/>
    </location>
    <ligand>
        <name>spermidine</name>
        <dbReference type="ChEBI" id="CHEBI:57834"/>
    </ligand>
</feature>
<organism evidence="8 9">
    <name type="scientific">Candidatus Kutchimonas denitrificans</name>
    <dbReference type="NCBI Taxonomy" id="3056748"/>
    <lineage>
        <taxon>Bacteria</taxon>
        <taxon>Pseudomonadati</taxon>
        <taxon>Gemmatimonadota</taxon>
        <taxon>Gemmatimonadia</taxon>
        <taxon>Candidatus Palauibacterales</taxon>
        <taxon>Candidatus Palauibacteraceae</taxon>
        <taxon>Candidatus Kutchimonas</taxon>
    </lineage>
</organism>
<feature type="binding site" evidence="5">
    <location>
        <position position="123"/>
    </location>
    <ligand>
        <name>S-methyl-5'-thioadenosine</name>
        <dbReference type="ChEBI" id="CHEBI:17509"/>
    </ligand>
</feature>
<comment type="caution">
    <text evidence="5">Lacks conserved residue(s) required for the propagation of feature annotation.</text>
</comment>
<evidence type="ECO:0000256" key="1">
    <source>
        <dbReference type="ARBA" id="ARBA00007867"/>
    </source>
</evidence>
<dbReference type="Gene3D" id="2.30.140.10">
    <property type="entry name" value="Spermidine synthase, tetramerisation domain"/>
    <property type="match status" value="1"/>
</dbReference>
<feature type="binding site" evidence="5">
    <location>
        <begin position="157"/>
        <end position="158"/>
    </location>
    <ligand>
        <name>S-methyl-5'-thioadenosine</name>
        <dbReference type="ChEBI" id="CHEBI:17509"/>
    </ligand>
</feature>
<dbReference type="PANTHER" id="PTHR43317:SF1">
    <property type="entry name" value="THERMOSPERMINE SYNTHASE ACAULIS5"/>
    <property type="match status" value="1"/>
</dbReference>
<comment type="subunit">
    <text evidence="5">Homodimer or homotetramer.</text>
</comment>
<gene>
    <name evidence="5" type="primary">speE</name>
    <name evidence="8" type="ORF">GWO12_14535</name>
</gene>
<comment type="catalytic activity">
    <reaction evidence="5">
        <text>S-adenosyl 3-(methylsulfanyl)propylamine + putrescine = S-methyl-5'-thioadenosine + spermidine + H(+)</text>
        <dbReference type="Rhea" id="RHEA:12721"/>
        <dbReference type="ChEBI" id="CHEBI:15378"/>
        <dbReference type="ChEBI" id="CHEBI:17509"/>
        <dbReference type="ChEBI" id="CHEBI:57443"/>
        <dbReference type="ChEBI" id="CHEBI:57834"/>
        <dbReference type="ChEBI" id="CHEBI:326268"/>
        <dbReference type="EC" id="2.5.1.16"/>
    </reaction>
</comment>
<dbReference type="SUPFAM" id="SSF53335">
    <property type="entry name" value="S-adenosyl-L-methionine-dependent methyltransferases"/>
    <property type="match status" value="1"/>
</dbReference>
<keyword evidence="2 5" id="KW-0808">Transferase</keyword>
<evidence type="ECO:0000313" key="8">
    <source>
        <dbReference type="EMBL" id="NIR76308.1"/>
    </source>
</evidence>
<evidence type="ECO:0000256" key="3">
    <source>
        <dbReference type="ARBA" id="ARBA00023066"/>
    </source>
</evidence>
<dbReference type="PROSITE" id="PS51006">
    <property type="entry name" value="PABS_2"/>
    <property type="match status" value="1"/>
</dbReference>
<dbReference type="Pfam" id="PF01564">
    <property type="entry name" value="Spermine_synth"/>
    <property type="match status" value="1"/>
</dbReference>
<dbReference type="GO" id="GO:0008295">
    <property type="term" value="P:spermidine biosynthetic process"/>
    <property type="evidence" value="ECO:0007669"/>
    <property type="project" value="UniProtKB-UniRule"/>
</dbReference>
<dbReference type="Gene3D" id="3.40.50.150">
    <property type="entry name" value="Vaccinia Virus protein VP39"/>
    <property type="match status" value="1"/>
</dbReference>
<sequence length="315" mass="36127">MADLDRYWKRLYELPGIVKRPERAKLDALKEVGSRVLVEERTDYQRVLLIETPKKELMLLLDGEIQFYSGDEHRFHESLALVPFLYRPAPIRRVGVMGGGDGLAARELLRHYGDEVERIQIVDIDPAVTEMARSVPELVELNGGSLFDERVEVINADALTFEPDGPFDLILCDLPDPTSPVLGRLYSQEFYRRLRGQLDANGLLSVQIIYVPPLYDGVLSTLRSVFPAVEEYAVWMYSFVRAGFGLCGLGKLTRRHPPPPAARHLTPPAVEGMFYFAPDEPRTETTDISTMENMKVLDWYESYLREHFEERILYY</sequence>
<keyword evidence="4 5" id="KW-0620">Polyamine biosynthesis</keyword>
<dbReference type="InterPro" id="IPR001045">
    <property type="entry name" value="Spermi_synthase"/>
</dbReference>
<dbReference type="AlphaFoldDB" id="A0AAE5CCR3"/>
<proteinExistence type="inferred from homology"/>
<keyword evidence="3 5" id="KW-0745">Spermidine biosynthesis</keyword>
<evidence type="ECO:0000256" key="6">
    <source>
        <dbReference type="PROSITE-ProRule" id="PRU00354"/>
    </source>
</evidence>
<dbReference type="HAMAP" id="MF_00198">
    <property type="entry name" value="Spermidine_synth"/>
    <property type="match status" value="1"/>
</dbReference>
<feature type="binding site" evidence="5">
    <location>
        <position position="45"/>
    </location>
    <ligand>
        <name>S-methyl-5'-thioadenosine</name>
        <dbReference type="ChEBI" id="CHEBI:17509"/>
    </ligand>
</feature>
<comment type="similarity">
    <text evidence="1 5">Belongs to the spermidine/spermine synthase family.</text>
</comment>
<evidence type="ECO:0000256" key="4">
    <source>
        <dbReference type="ARBA" id="ARBA00023115"/>
    </source>
</evidence>
<evidence type="ECO:0000259" key="7">
    <source>
        <dbReference type="PROSITE" id="PS51006"/>
    </source>
</evidence>
<feature type="binding site" evidence="5">
    <location>
        <position position="180"/>
    </location>
    <ligand>
        <name>S-methyl-5'-thioadenosine</name>
        <dbReference type="ChEBI" id="CHEBI:17509"/>
    </ligand>
</feature>
<accession>A0AAE5CCR3</accession>
<feature type="binding site" evidence="5">
    <location>
        <position position="101"/>
    </location>
    <ligand>
        <name>spermidine</name>
        <dbReference type="ChEBI" id="CHEBI:57834"/>
    </ligand>
</feature>
<evidence type="ECO:0000313" key="9">
    <source>
        <dbReference type="Proteomes" id="UP000702544"/>
    </source>
</evidence>
<dbReference type="InterPro" id="IPR030374">
    <property type="entry name" value="PABS"/>
</dbReference>
<evidence type="ECO:0000256" key="2">
    <source>
        <dbReference type="ARBA" id="ARBA00022679"/>
    </source>
</evidence>
<dbReference type="InterPro" id="IPR037163">
    <property type="entry name" value="Spermidine_synt_N_sf"/>
</dbReference>
<dbReference type="InterPro" id="IPR029063">
    <property type="entry name" value="SAM-dependent_MTases_sf"/>
</dbReference>
<evidence type="ECO:0000256" key="5">
    <source>
        <dbReference type="HAMAP-Rule" id="MF_00198"/>
    </source>
</evidence>
<dbReference type="Proteomes" id="UP000702544">
    <property type="component" value="Unassembled WGS sequence"/>
</dbReference>
<name>A0AAE5CCR3_9BACT</name>
<dbReference type="PANTHER" id="PTHR43317">
    <property type="entry name" value="THERMOSPERMINE SYNTHASE ACAULIS5"/>
    <property type="match status" value="1"/>
</dbReference>
<protein>
    <recommendedName>
        <fullName evidence="5">Polyamine aminopropyltransferase</fullName>
    </recommendedName>
    <alternativeName>
        <fullName evidence="5">Putrescine aminopropyltransferase</fullName>
        <shortName evidence="5">PAPT</shortName>
    </alternativeName>
    <alternativeName>
        <fullName evidence="5">Spermidine synthase</fullName>
        <shortName evidence="5">SPDS</shortName>
        <shortName evidence="5">SPDSY</shortName>
        <ecNumber evidence="5">2.5.1.16</ecNumber>
    </alternativeName>
</protein>